<dbReference type="Proteomes" id="UP000830454">
    <property type="component" value="Chromosome"/>
</dbReference>
<dbReference type="PANTHER" id="PTHR20883">
    <property type="entry name" value="PHYTANOYL-COA DIOXYGENASE DOMAIN CONTAINING 1"/>
    <property type="match status" value="1"/>
</dbReference>
<evidence type="ECO:0000313" key="2">
    <source>
        <dbReference type="Proteomes" id="UP000830454"/>
    </source>
</evidence>
<dbReference type="RefSeq" id="WP_246916061.1">
    <property type="nucleotide sequence ID" value="NZ_CP090145.1"/>
</dbReference>
<protein>
    <submittedName>
        <fullName evidence="1">Phytanoyl-CoA dioxygenase family protein</fullName>
    </submittedName>
</protein>
<reference evidence="1" key="1">
    <citation type="submission" date="2021-12" db="EMBL/GenBank/DDBJ databases">
        <authorList>
            <person name="Cha I.-T."/>
            <person name="Lee K.-E."/>
            <person name="Park S.-J."/>
        </authorList>
    </citation>
    <scope>NUCLEOTIDE SEQUENCE</scope>
    <source>
        <strain evidence="1">YSM-43</strain>
    </source>
</reference>
<dbReference type="Gene3D" id="2.60.120.620">
    <property type="entry name" value="q2cbj1_9rhob like domain"/>
    <property type="match status" value="1"/>
</dbReference>
<accession>A0ABY4HLK7</accession>
<dbReference type="SUPFAM" id="SSF51197">
    <property type="entry name" value="Clavaminate synthase-like"/>
    <property type="match status" value="1"/>
</dbReference>
<keyword evidence="2" id="KW-1185">Reference proteome</keyword>
<name>A0ABY4HLK7_9FLAO</name>
<dbReference type="GO" id="GO:0051213">
    <property type="term" value="F:dioxygenase activity"/>
    <property type="evidence" value="ECO:0007669"/>
    <property type="project" value="UniProtKB-KW"/>
</dbReference>
<dbReference type="PANTHER" id="PTHR20883:SF46">
    <property type="entry name" value="PHYTANOYL-COA HYDROXYLASE"/>
    <property type="match status" value="1"/>
</dbReference>
<keyword evidence="1" id="KW-0560">Oxidoreductase</keyword>
<keyword evidence="1" id="KW-0223">Dioxygenase</keyword>
<gene>
    <name evidence="1" type="ORF">LXD69_15570</name>
</gene>
<dbReference type="Pfam" id="PF05721">
    <property type="entry name" value="PhyH"/>
    <property type="match status" value="1"/>
</dbReference>
<proteinExistence type="predicted"/>
<evidence type="ECO:0000313" key="1">
    <source>
        <dbReference type="EMBL" id="UOX33440.1"/>
    </source>
</evidence>
<sequence length="292" mass="33179">MKTSIENRILFKNPEHQAFFDINGYVVVDFLNDNEIASLKKLYDSLEGDLGEAAFASTIMSKSAIYRNAVSKGIGNHFERAMATIFEEVTFFWGNFNIKYPHQNIGIVPLHQDPSFLDERRFQPLGLWVPLLDTTLENGALEVIPGSHHFLHFPRCGGAPFPFSTYQDALLKEFGVSLPMKAGQIYIGSPALFHASPTNKSQHPRIVAAGLAGPSESRLKYHFYNESEANNRADIFDVDQNYYLSAPLFSRPNEKEYELVESLVLEKQKVTKEMLFDYLSQFKIKKDHVTCE</sequence>
<dbReference type="InterPro" id="IPR008775">
    <property type="entry name" value="Phytyl_CoA_dOase-like"/>
</dbReference>
<organism evidence="1 2">
    <name type="scientific">Flavobacterium sediminilitoris</name>
    <dbReference type="NCBI Taxonomy" id="2024526"/>
    <lineage>
        <taxon>Bacteria</taxon>
        <taxon>Pseudomonadati</taxon>
        <taxon>Bacteroidota</taxon>
        <taxon>Flavobacteriia</taxon>
        <taxon>Flavobacteriales</taxon>
        <taxon>Flavobacteriaceae</taxon>
        <taxon>Flavobacterium</taxon>
    </lineage>
</organism>
<reference evidence="1" key="2">
    <citation type="submission" date="2022-04" db="EMBL/GenBank/DDBJ databases">
        <title>Complete Genome Sequence of Flavobacterium sediminilitoris YSM-43, Isolated from a Tidal Sediment.</title>
        <authorList>
            <person name="Lee P.A."/>
        </authorList>
    </citation>
    <scope>NUCLEOTIDE SEQUENCE</scope>
    <source>
        <strain evidence="1">YSM-43</strain>
    </source>
</reference>
<dbReference type="EMBL" id="CP090145">
    <property type="protein sequence ID" value="UOX33440.1"/>
    <property type="molecule type" value="Genomic_DNA"/>
</dbReference>